<feature type="compositionally biased region" description="Acidic residues" evidence="1">
    <location>
        <begin position="65"/>
        <end position="75"/>
    </location>
</feature>
<keyword evidence="3" id="KW-1185">Reference proteome</keyword>
<name>A0A2H3DZV6_ARMGA</name>
<evidence type="ECO:0000313" key="2">
    <source>
        <dbReference type="EMBL" id="PBK92986.1"/>
    </source>
</evidence>
<dbReference type="OrthoDB" id="3037210at2759"/>
<reference evidence="3" key="1">
    <citation type="journal article" date="2017" name="Nat. Ecol. Evol.">
        <title>Genome expansion and lineage-specific genetic innovations in the forest pathogenic fungi Armillaria.</title>
        <authorList>
            <person name="Sipos G."/>
            <person name="Prasanna A.N."/>
            <person name="Walter M.C."/>
            <person name="O'Connor E."/>
            <person name="Balint B."/>
            <person name="Krizsan K."/>
            <person name="Kiss B."/>
            <person name="Hess J."/>
            <person name="Varga T."/>
            <person name="Slot J."/>
            <person name="Riley R."/>
            <person name="Boka B."/>
            <person name="Rigling D."/>
            <person name="Barry K."/>
            <person name="Lee J."/>
            <person name="Mihaltcheva S."/>
            <person name="LaButti K."/>
            <person name="Lipzen A."/>
            <person name="Waldron R."/>
            <person name="Moloney N.M."/>
            <person name="Sperisen C."/>
            <person name="Kredics L."/>
            <person name="Vagvoelgyi C."/>
            <person name="Patrignani A."/>
            <person name="Fitzpatrick D."/>
            <person name="Nagy I."/>
            <person name="Doyle S."/>
            <person name="Anderson J.B."/>
            <person name="Grigoriev I.V."/>
            <person name="Gueldener U."/>
            <person name="Muensterkoetter M."/>
            <person name="Nagy L.G."/>
        </authorList>
    </citation>
    <scope>NUCLEOTIDE SEQUENCE [LARGE SCALE GENOMIC DNA]</scope>
    <source>
        <strain evidence="3">Ar21-2</strain>
    </source>
</reference>
<gene>
    <name evidence="2" type="ORF">ARMGADRAFT_143952</name>
</gene>
<sequence length="264" mass="29387">MGKLLSSNLLRHLDTCTNGTTGLFSVTIGNLTPELMKAVREDKLHRELLRTGLDDDRILRILDGQEEVPDTDVPDDASQTSTDSQASQMFLATVPGCDKLEEDRIFVPVMRIDLVLTNVPEISDPSQLCGDLDLFQEIVLEYQLARYGSAVFPQPEPEMDITPFPDDYYSLYSSESAASETSTEDLNSDFRDSNALDSSLADESDVSSNPPAPAPPRKGVCLYSFSSILLYFFSIGKWRVKSLFQRAIMNLVQFLKGHKFSAKL</sequence>
<evidence type="ECO:0000313" key="3">
    <source>
        <dbReference type="Proteomes" id="UP000217790"/>
    </source>
</evidence>
<evidence type="ECO:0000256" key="1">
    <source>
        <dbReference type="SAM" id="MobiDB-lite"/>
    </source>
</evidence>
<proteinExistence type="predicted"/>
<dbReference type="Proteomes" id="UP000217790">
    <property type="component" value="Unassembled WGS sequence"/>
</dbReference>
<feature type="region of interest" description="Disordered" evidence="1">
    <location>
        <begin position="65"/>
        <end position="84"/>
    </location>
</feature>
<dbReference type="EMBL" id="KZ293657">
    <property type="protein sequence ID" value="PBK92986.1"/>
    <property type="molecule type" value="Genomic_DNA"/>
</dbReference>
<dbReference type="AlphaFoldDB" id="A0A2H3DZV6"/>
<dbReference type="InParanoid" id="A0A2H3DZV6"/>
<protein>
    <submittedName>
        <fullName evidence="2">Uncharacterized protein</fullName>
    </submittedName>
</protein>
<accession>A0A2H3DZV6</accession>
<organism evidence="2 3">
    <name type="scientific">Armillaria gallica</name>
    <name type="common">Bulbous honey fungus</name>
    <name type="synonym">Armillaria bulbosa</name>
    <dbReference type="NCBI Taxonomy" id="47427"/>
    <lineage>
        <taxon>Eukaryota</taxon>
        <taxon>Fungi</taxon>
        <taxon>Dikarya</taxon>
        <taxon>Basidiomycota</taxon>
        <taxon>Agaricomycotina</taxon>
        <taxon>Agaricomycetes</taxon>
        <taxon>Agaricomycetidae</taxon>
        <taxon>Agaricales</taxon>
        <taxon>Marasmiineae</taxon>
        <taxon>Physalacriaceae</taxon>
        <taxon>Armillaria</taxon>
    </lineage>
</organism>